<feature type="compositionally biased region" description="Basic and acidic residues" evidence="8">
    <location>
        <begin position="476"/>
        <end position="493"/>
    </location>
</feature>
<keyword evidence="4" id="KW-0808">Transferase</keyword>
<dbReference type="Gene3D" id="3.40.50.150">
    <property type="entry name" value="Vaccinia Virus protein VP39"/>
    <property type="match status" value="1"/>
</dbReference>
<evidence type="ECO:0000256" key="7">
    <source>
        <dbReference type="SAM" id="Coils"/>
    </source>
</evidence>
<dbReference type="InterPro" id="IPR050082">
    <property type="entry name" value="RNA_methyltr_RlmE"/>
</dbReference>
<feature type="domain" description="Ribosomal RNA methyltransferase FtsJ" evidence="9">
    <location>
        <begin position="23"/>
        <end position="199"/>
    </location>
</feature>
<feature type="compositionally biased region" description="Acidic residues" evidence="8">
    <location>
        <begin position="466"/>
        <end position="475"/>
    </location>
</feature>
<keyword evidence="2" id="KW-0698">rRNA processing</keyword>
<accession>A0ABR2HIZ4</accession>
<dbReference type="PANTHER" id="PTHR10920:SF13">
    <property type="entry name" value="PRE-RRNA 2'-O-RIBOSE RNA METHYLTRANSFERASE FTSJ3"/>
    <property type="match status" value="1"/>
</dbReference>
<feature type="domain" description="DUF3381" evidence="11">
    <location>
        <begin position="237"/>
        <end position="371"/>
    </location>
</feature>
<feature type="coiled-coil region" evidence="7">
    <location>
        <begin position="656"/>
        <end position="683"/>
    </location>
</feature>
<evidence type="ECO:0000313" key="13">
    <source>
        <dbReference type="Proteomes" id="UP001470230"/>
    </source>
</evidence>
<proteinExistence type="inferred from homology"/>
<dbReference type="HAMAP" id="MF_01547">
    <property type="entry name" value="RNA_methyltr_E"/>
    <property type="match status" value="1"/>
</dbReference>
<keyword evidence="7" id="KW-0175">Coiled coil</keyword>
<reference evidence="12 13" key="1">
    <citation type="submission" date="2024-04" db="EMBL/GenBank/DDBJ databases">
        <title>Tritrichomonas musculus Genome.</title>
        <authorList>
            <person name="Alves-Ferreira E."/>
            <person name="Grigg M."/>
            <person name="Lorenzi H."/>
            <person name="Galac M."/>
        </authorList>
    </citation>
    <scope>NUCLEOTIDE SEQUENCE [LARGE SCALE GENOMIC DNA]</scope>
    <source>
        <strain evidence="12 13">EAF2021</strain>
    </source>
</reference>
<gene>
    <name evidence="12" type="ORF">M9Y10_019251</name>
</gene>
<organism evidence="12 13">
    <name type="scientific">Tritrichomonas musculus</name>
    <dbReference type="NCBI Taxonomy" id="1915356"/>
    <lineage>
        <taxon>Eukaryota</taxon>
        <taxon>Metamonada</taxon>
        <taxon>Parabasalia</taxon>
        <taxon>Tritrichomonadida</taxon>
        <taxon>Tritrichomonadidae</taxon>
        <taxon>Tritrichomonas</taxon>
    </lineage>
</organism>
<comment type="caution">
    <text evidence="12">The sequence shown here is derived from an EMBL/GenBank/DDBJ whole genome shotgun (WGS) entry which is preliminary data.</text>
</comment>
<feature type="region of interest" description="Disordered" evidence="8">
    <location>
        <begin position="452"/>
        <end position="568"/>
    </location>
</feature>
<feature type="compositionally biased region" description="Basic and acidic residues" evidence="8">
    <location>
        <begin position="454"/>
        <end position="465"/>
    </location>
</feature>
<evidence type="ECO:0000313" key="12">
    <source>
        <dbReference type="EMBL" id="KAK8848195.1"/>
    </source>
</evidence>
<keyword evidence="6" id="KW-0539">Nucleus</keyword>
<feature type="compositionally biased region" description="Basic and acidic residues" evidence="8">
    <location>
        <begin position="514"/>
        <end position="545"/>
    </location>
</feature>
<protein>
    <recommendedName>
        <fullName evidence="14">rRNA methyltransferase</fullName>
    </recommendedName>
</protein>
<keyword evidence="5" id="KW-0949">S-adenosyl-L-methionine</keyword>
<evidence type="ECO:0000256" key="2">
    <source>
        <dbReference type="ARBA" id="ARBA00022552"/>
    </source>
</evidence>
<evidence type="ECO:0000259" key="11">
    <source>
        <dbReference type="Pfam" id="PF11861"/>
    </source>
</evidence>
<name>A0ABR2HIZ4_9EUKA</name>
<evidence type="ECO:0000256" key="1">
    <source>
        <dbReference type="ARBA" id="ARBA00022517"/>
    </source>
</evidence>
<dbReference type="Pfam" id="PF07780">
    <property type="entry name" value="Spb1_C"/>
    <property type="match status" value="1"/>
</dbReference>
<dbReference type="InterPro" id="IPR029063">
    <property type="entry name" value="SAM-dependent_MTases_sf"/>
</dbReference>
<keyword evidence="3" id="KW-0489">Methyltransferase</keyword>
<dbReference type="EMBL" id="JAPFFF010000027">
    <property type="protein sequence ID" value="KAK8848195.1"/>
    <property type="molecule type" value="Genomic_DNA"/>
</dbReference>
<dbReference type="Pfam" id="PF01728">
    <property type="entry name" value="FtsJ"/>
    <property type="match status" value="1"/>
</dbReference>
<evidence type="ECO:0000256" key="3">
    <source>
        <dbReference type="ARBA" id="ARBA00022603"/>
    </source>
</evidence>
<dbReference type="PANTHER" id="PTHR10920">
    <property type="entry name" value="RIBOSOMAL RNA METHYLTRANSFERASE"/>
    <property type="match status" value="1"/>
</dbReference>
<evidence type="ECO:0000259" key="9">
    <source>
        <dbReference type="Pfam" id="PF01728"/>
    </source>
</evidence>
<feature type="compositionally biased region" description="Acidic residues" evidence="8">
    <location>
        <begin position="504"/>
        <end position="513"/>
    </location>
</feature>
<dbReference type="Pfam" id="PF11861">
    <property type="entry name" value="DUF3381"/>
    <property type="match status" value="1"/>
</dbReference>
<dbReference type="InterPro" id="IPR024576">
    <property type="entry name" value="rRNA_MeTfrase_Spb1_DUF3381"/>
</dbReference>
<evidence type="ECO:0008006" key="14">
    <source>
        <dbReference type="Google" id="ProtNLM"/>
    </source>
</evidence>
<evidence type="ECO:0000256" key="6">
    <source>
        <dbReference type="ARBA" id="ARBA00023242"/>
    </source>
</evidence>
<feature type="compositionally biased region" description="Acidic residues" evidence="8">
    <location>
        <begin position="553"/>
        <end position="568"/>
    </location>
</feature>
<evidence type="ECO:0000256" key="5">
    <source>
        <dbReference type="ARBA" id="ARBA00022691"/>
    </source>
</evidence>
<feature type="domain" description="Ribosomal RNA methyltransferase SPB1-like C-terminal" evidence="10">
    <location>
        <begin position="555"/>
        <end position="751"/>
    </location>
</feature>
<dbReference type="InterPro" id="IPR012920">
    <property type="entry name" value="rRNA_MeTfrase_SPB1-like_C"/>
</dbReference>
<keyword evidence="13" id="KW-1185">Reference proteome</keyword>
<dbReference type="InterPro" id="IPR015507">
    <property type="entry name" value="rRNA-MeTfrase_E"/>
</dbReference>
<keyword evidence="1" id="KW-0690">Ribosome biogenesis</keyword>
<dbReference type="InterPro" id="IPR002877">
    <property type="entry name" value="RNA_MeTrfase_FtsJ_dom"/>
</dbReference>
<evidence type="ECO:0000256" key="8">
    <source>
        <dbReference type="SAM" id="MobiDB-lite"/>
    </source>
</evidence>
<dbReference type="SUPFAM" id="SSF53335">
    <property type="entry name" value="S-adenosyl-L-methionine-dependent methyltransferases"/>
    <property type="match status" value="1"/>
</dbReference>
<evidence type="ECO:0000259" key="10">
    <source>
        <dbReference type="Pfam" id="PF07780"/>
    </source>
</evidence>
<sequence length="769" mass="87926">MGKTRAYKHRLDKYYHLAHAVGYRSRAAFKLIQLNQQYDFLTNATCCLDLCAAPGGWSQVAAKYMPAGSTIIAIDLAPIKPIPHVITLQSDITSPKTHAKVRKIMQGNRCDVVLNDGAPNVGAAWITDSTNQLDLCLASVKFATIFLKKGGSFVTKVFRSEHYNSLLWVLNQFFEQVIPTKPKASRDTSAELFIVCLHFKAPTMVDPRMLDPQYVFTDIDELTKKPLPNQESIETKTAMDYTSYKVCDFLKTENPLDILNAVNELIFDDSPLSVAAFSHPNTNNEIKTLCKDLKVVGLADKKILLKWRKQMRAALINSSNDNDNNNANEDEEIGSDEEIQNALNELKQKKRHQEKVEKRRREKMKTQLIKRLQKNLAAPSANADMLDPEIRFGKMYTPVIPEEDLSHLTHEEMVERNIEYLENLDKENGVIKGPENTDGEIMGPVPKLKNFKILSEEKPKPSFKDENEEEEDESEDAKSSTKSKEDQEAEKKVNQWFSHPLFEDSSDDDDEEDQKTAKEAIKEDLDAKKAKAAELKQKLQAKQEKQQLTNDINVEDNEEYDTESDSEELYGQSLKDFDALAYKASREILTSKHRRDEMINDSFNRYMHDDGPSVPSWFAAEEANYNRPMIPITKQEVAEWRQRMRSINEVETKRVIEARARKKAKALQRLKSAQEKADEIAEKEGLDERSKLRMMEQIAAKGMAALKQKERVVFVRKRDNGSPSIPKGKGKVRLVDARGKKDLRAEKYAAKRPSNVVKKKKSKYIHRRK</sequence>
<dbReference type="Proteomes" id="UP001470230">
    <property type="component" value="Unassembled WGS sequence"/>
</dbReference>
<evidence type="ECO:0000256" key="4">
    <source>
        <dbReference type="ARBA" id="ARBA00022679"/>
    </source>
</evidence>